<dbReference type="STRING" id="59196.RICGR_1349"/>
<dbReference type="Gene3D" id="3.40.50.11710">
    <property type="entry name" value="Cyclodipeptide synthase"/>
    <property type="match status" value="1"/>
</dbReference>
<name>A8PPP3_9COXI</name>
<proteinExistence type="predicted"/>
<dbReference type="InterPro" id="IPR038622">
    <property type="entry name" value="CDPS_sf"/>
</dbReference>
<reference evidence="1" key="1">
    <citation type="submission" date="2006-04" db="EMBL/GenBank/DDBJ databases">
        <authorList>
            <person name="Seshadri R."/>
            <person name="Federici B.A."/>
        </authorList>
    </citation>
    <scope>NUCLEOTIDE SEQUENCE [LARGE SCALE GENOMIC DNA]</scope>
</reference>
<reference evidence="1" key="2">
    <citation type="submission" date="2007-10" db="EMBL/GenBank/DDBJ databases">
        <authorList>
            <person name="Myers G.S."/>
        </authorList>
    </citation>
    <scope>NUCLEOTIDE SEQUENCE [LARGE SCALE GENOMIC DNA]</scope>
</reference>
<dbReference type="GO" id="GO:0016755">
    <property type="term" value="F:aminoacyltransferase activity"/>
    <property type="evidence" value="ECO:0007669"/>
    <property type="project" value="InterPro"/>
</dbReference>
<dbReference type="Proteomes" id="UP000054075">
    <property type="component" value="Unassembled WGS sequence"/>
</dbReference>
<protein>
    <recommendedName>
        <fullName evidence="3">Cyclodipeptide synthase</fullName>
    </recommendedName>
</protein>
<organism evidence="1 2">
    <name type="scientific">Rickettsiella grylli</name>
    <dbReference type="NCBI Taxonomy" id="59196"/>
    <lineage>
        <taxon>Bacteria</taxon>
        <taxon>Pseudomonadati</taxon>
        <taxon>Pseudomonadota</taxon>
        <taxon>Gammaproteobacteria</taxon>
        <taxon>Legionellales</taxon>
        <taxon>Coxiellaceae</taxon>
        <taxon>Rickettsiella</taxon>
    </lineage>
</organism>
<evidence type="ECO:0000313" key="2">
    <source>
        <dbReference type="Proteomes" id="UP000054075"/>
    </source>
</evidence>
<evidence type="ECO:0000313" key="1">
    <source>
        <dbReference type="EMBL" id="EDP45806.1"/>
    </source>
</evidence>
<sequence>MLKNNNNSIKAPSYRIAHCGNFPNYYLNGVSFHEKNLIYLVSVGKEKFENKWVERFVNFVKEVKPQKVLIVVADSLQRFNIEVDDNIDPKEAFTKSIKQGEKWVMNYKPLFSSLTINYEFVHWEALKEDKDFEHYFHEIKKLDEEDNNFKEALEISSKEYTHRPSRVIGVAYQKAEENSRQFLIEECAVFHVLAKDKENLAIVYPGAVTNILHYAIKHINENNRTKEHAFHWLDLRPTKTNKKCKNIESTVQAPFNSLFFRSLSLNETQSSQQTYQNVDKNSF</sequence>
<gene>
    <name evidence="1" type="ORF">RICGR_1349</name>
</gene>
<keyword evidence="2" id="KW-1185">Reference proteome</keyword>
<evidence type="ECO:0008006" key="3">
    <source>
        <dbReference type="Google" id="ProtNLM"/>
    </source>
</evidence>
<dbReference type="RefSeq" id="WP_006034794.1">
    <property type="nucleotide sequence ID" value="NZ_AAQJ02000001.1"/>
</dbReference>
<dbReference type="EMBL" id="AAQJ02000001">
    <property type="protein sequence ID" value="EDP45806.1"/>
    <property type="molecule type" value="Genomic_DNA"/>
</dbReference>
<dbReference type="AlphaFoldDB" id="A8PPP3"/>
<accession>A8PPP3</accession>
<comment type="caution">
    <text evidence="1">The sequence shown here is derived from an EMBL/GenBank/DDBJ whole genome shotgun (WGS) entry which is preliminary data.</text>
</comment>